<keyword evidence="1" id="KW-0175">Coiled coil</keyword>
<evidence type="ECO:0000313" key="2">
    <source>
        <dbReference type="EMBL" id="KAJ5719314.1"/>
    </source>
</evidence>
<dbReference type="AlphaFoldDB" id="A0AAD6HIE9"/>
<comment type="caution">
    <text evidence="2">The sequence shown here is derived from an EMBL/GenBank/DDBJ whole genome shotgun (WGS) entry which is preliminary data.</text>
</comment>
<dbReference type="Proteomes" id="UP001215712">
    <property type="component" value="Unassembled WGS sequence"/>
</dbReference>
<proteinExistence type="predicted"/>
<evidence type="ECO:0000313" key="3">
    <source>
        <dbReference type="Proteomes" id="UP001215712"/>
    </source>
</evidence>
<feature type="coiled-coil region" evidence="1">
    <location>
        <begin position="22"/>
        <end position="49"/>
    </location>
</feature>
<reference evidence="2" key="2">
    <citation type="submission" date="2023-01" db="EMBL/GenBank/DDBJ databases">
        <authorList>
            <person name="Petersen C."/>
        </authorList>
    </citation>
    <scope>NUCLEOTIDE SEQUENCE</scope>
    <source>
        <strain evidence="2">IBT 17514</strain>
    </source>
</reference>
<reference evidence="2" key="1">
    <citation type="journal article" date="2023" name="IMA Fungus">
        <title>Comparative genomic study of the Penicillium genus elucidates a diverse pangenome and 15 lateral gene transfer events.</title>
        <authorList>
            <person name="Petersen C."/>
            <person name="Sorensen T."/>
            <person name="Nielsen M.R."/>
            <person name="Sondergaard T.E."/>
            <person name="Sorensen J.L."/>
            <person name="Fitzpatrick D.A."/>
            <person name="Frisvad J.C."/>
            <person name="Nielsen K.L."/>
        </authorList>
    </citation>
    <scope>NUCLEOTIDE SEQUENCE</scope>
    <source>
        <strain evidence="2">IBT 17514</strain>
    </source>
</reference>
<evidence type="ECO:0000256" key="1">
    <source>
        <dbReference type="SAM" id="Coils"/>
    </source>
</evidence>
<gene>
    <name evidence="2" type="ORF">N7493_007769</name>
</gene>
<name>A0AAD6HIE9_9EURO</name>
<accession>A0AAD6HIE9</accession>
<organism evidence="2 3">
    <name type="scientific">Penicillium malachiteum</name>
    <dbReference type="NCBI Taxonomy" id="1324776"/>
    <lineage>
        <taxon>Eukaryota</taxon>
        <taxon>Fungi</taxon>
        <taxon>Dikarya</taxon>
        <taxon>Ascomycota</taxon>
        <taxon>Pezizomycotina</taxon>
        <taxon>Eurotiomycetes</taxon>
        <taxon>Eurotiomycetidae</taxon>
        <taxon>Eurotiales</taxon>
        <taxon>Aspergillaceae</taxon>
        <taxon>Penicillium</taxon>
    </lineage>
</organism>
<dbReference type="EMBL" id="JAQJAN010000011">
    <property type="protein sequence ID" value="KAJ5719314.1"/>
    <property type="molecule type" value="Genomic_DNA"/>
</dbReference>
<sequence>MDLRCSFSTGAAASKFHLKSKKVYTKEELKALENEVGELYKEHGNLRAMNGQCRRELGNIAQSVSDVLRKSLDRTTDSLSPEERQREGRHREFLRNLQPLVFWLTGFLFGSVPGSAQIGTTQAIWLTRCQVLTLDKTTASKKEQVFAKAPFVFTIHTALTDHGEDVSLTLSSNTLNNRSPSARTDEMTRIITRDQSPASVTKFTLDNRGM</sequence>
<protein>
    <submittedName>
        <fullName evidence="2">Uncharacterized protein</fullName>
    </submittedName>
</protein>
<keyword evidence="3" id="KW-1185">Reference proteome</keyword>